<keyword evidence="6" id="KW-0804">Transcription</keyword>
<sequence length="166" mass="18051">MTPSPHDPADVDAIFRNHGLRVTSQRRRVLAAIGRLQHTTPDQLSREVDGDGGDALPLSTIYRNLDTLTELGVVAATRLTEGAPTYHLDQHATHLHLVCNGCGAITEAPLAVADELAEAVYDRDGFVADLRHLPVHGWCARCAPGRTEIPDQGGTDQHDHTHQHRA</sequence>
<evidence type="ECO:0000256" key="6">
    <source>
        <dbReference type="ARBA" id="ARBA00023163"/>
    </source>
</evidence>
<dbReference type="Proteomes" id="UP001521931">
    <property type="component" value="Unassembled WGS sequence"/>
</dbReference>
<proteinExistence type="inferred from homology"/>
<comment type="similarity">
    <text evidence="1">Belongs to the Fur family.</text>
</comment>
<protein>
    <submittedName>
        <fullName evidence="7">Transcriptional repressor</fullName>
    </submittedName>
</protein>
<dbReference type="Pfam" id="PF01475">
    <property type="entry name" value="FUR"/>
    <property type="match status" value="1"/>
</dbReference>
<dbReference type="SUPFAM" id="SSF46785">
    <property type="entry name" value="Winged helix' DNA-binding domain"/>
    <property type="match status" value="1"/>
</dbReference>
<reference evidence="7 8" key="1">
    <citation type="submission" date="2022-02" db="EMBL/GenBank/DDBJ databases">
        <title>Uncovering new skin microbiome diversity through culturing and metagenomics.</title>
        <authorList>
            <person name="Conlan S."/>
            <person name="Deming C."/>
            <person name="Nisc Comparative Sequencing Program N."/>
            <person name="Segre J.A."/>
        </authorList>
    </citation>
    <scope>NUCLEOTIDE SEQUENCE [LARGE SCALE GENOMIC DNA]</scope>
    <source>
        <strain evidence="7 8">ACRQZ</strain>
    </source>
</reference>
<dbReference type="InterPro" id="IPR036390">
    <property type="entry name" value="WH_DNA-bd_sf"/>
</dbReference>
<keyword evidence="4" id="KW-0805">Transcription regulation</keyword>
<accession>A0ABS9PXR0</accession>
<dbReference type="PANTHER" id="PTHR33202">
    <property type="entry name" value="ZINC UPTAKE REGULATION PROTEIN"/>
    <property type="match status" value="1"/>
</dbReference>
<keyword evidence="8" id="KW-1185">Reference proteome</keyword>
<name>A0ABS9PXR0_9MICO</name>
<dbReference type="EMBL" id="JAKRCV010000001">
    <property type="protein sequence ID" value="MCG7320414.1"/>
    <property type="molecule type" value="Genomic_DNA"/>
</dbReference>
<dbReference type="Gene3D" id="1.10.10.10">
    <property type="entry name" value="Winged helix-like DNA-binding domain superfamily/Winged helix DNA-binding domain"/>
    <property type="match status" value="1"/>
</dbReference>
<keyword evidence="5" id="KW-0238">DNA-binding</keyword>
<keyword evidence="2" id="KW-0678">Repressor</keyword>
<evidence type="ECO:0000256" key="2">
    <source>
        <dbReference type="ARBA" id="ARBA00022491"/>
    </source>
</evidence>
<comment type="caution">
    <text evidence="7">The sequence shown here is derived from an EMBL/GenBank/DDBJ whole genome shotgun (WGS) entry which is preliminary data.</text>
</comment>
<keyword evidence="3" id="KW-0862">Zinc</keyword>
<evidence type="ECO:0000313" key="8">
    <source>
        <dbReference type="Proteomes" id="UP001521931"/>
    </source>
</evidence>
<dbReference type="InterPro" id="IPR043135">
    <property type="entry name" value="Fur_C"/>
</dbReference>
<gene>
    <name evidence="7" type="ORF">MHL29_00680</name>
</gene>
<dbReference type="RefSeq" id="WP_239261380.1">
    <property type="nucleotide sequence ID" value="NZ_JAKRCV010000001.1"/>
</dbReference>
<dbReference type="InterPro" id="IPR002481">
    <property type="entry name" value="FUR"/>
</dbReference>
<evidence type="ECO:0000256" key="1">
    <source>
        <dbReference type="ARBA" id="ARBA00007957"/>
    </source>
</evidence>
<evidence type="ECO:0000256" key="4">
    <source>
        <dbReference type="ARBA" id="ARBA00023015"/>
    </source>
</evidence>
<evidence type="ECO:0000256" key="5">
    <source>
        <dbReference type="ARBA" id="ARBA00023125"/>
    </source>
</evidence>
<evidence type="ECO:0000313" key="7">
    <source>
        <dbReference type="EMBL" id="MCG7320414.1"/>
    </source>
</evidence>
<dbReference type="PANTHER" id="PTHR33202:SF7">
    <property type="entry name" value="FERRIC UPTAKE REGULATION PROTEIN"/>
    <property type="match status" value="1"/>
</dbReference>
<organism evidence="7 8">
    <name type="scientific">Arsenicicoccus bolidensis</name>
    <dbReference type="NCBI Taxonomy" id="229480"/>
    <lineage>
        <taxon>Bacteria</taxon>
        <taxon>Bacillati</taxon>
        <taxon>Actinomycetota</taxon>
        <taxon>Actinomycetes</taxon>
        <taxon>Micrococcales</taxon>
        <taxon>Intrasporangiaceae</taxon>
        <taxon>Arsenicicoccus</taxon>
    </lineage>
</organism>
<dbReference type="InterPro" id="IPR036388">
    <property type="entry name" value="WH-like_DNA-bd_sf"/>
</dbReference>
<evidence type="ECO:0000256" key="3">
    <source>
        <dbReference type="ARBA" id="ARBA00022833"/>
    </source>
</evidence>
<dbReference type="Gene3D" id="3.30.1490.190">
    <property type="match status" value="1"/>
</dbReference>